<sequence>MQARRQYLPVQARPIINVPRLADNPGRARSPSLAGATEHARQWRASAGR</sequence>
<evidence type="ECO:0000313" key="2">
    <source>
        <dbReference type="EMBL" id="BBO33122.1"/>
    </source>
</evidence>
<feature type="region of interest" description="Disordered" evidence="1">
    <location>
        <begin position="21"/>
        <end position="49"/>
    </location>
</feature>
<evidence type="ECO:0000313" key="3">
    <source>
        <dbReference type="Proteomes" id="UP000326837"/>
    </source>
</evidence>
<protein>
    <submittedName>
        <fullName evidence="2">Uncharacterized protein</fullName>
    </submittedName>
</protein>
<reference evidence="3" key="1">
    <citation type="submission" date="2019-10" db="EMBL/GenBank/DDBJ databases">
        <title>Lacipirellula parvula gen. nov., sp. nov., representing a lineage of planctomycetes widespread in freshwater anoxic habitats, and description of the family Lacipirellulaceae.</title>
        <authorList>
            <person name="Dedysh S.N."/>
            <person name="Kulichevskaya I.S."/>
            <person name="Beletsky A.V."/>
            <person name="Rakitin A.L."/>
            <person name="Mardanov A.V."/>
            <person name="Ivanova A.A."/>
            <person name="Saltykova V.X."/>
            <person name="Rijpstra W.I.C."/>
            <person name="Sinninghe Damste J.S."/>
            <person name="Ravin N.V."/>
        </authorList>
    </citation>
    <scope>NUCLEOTIDE SEQUENCE [LARGE SCALE GENOMIC DNA]</scope>
    <source>
        <strain evidence="3">PX69</strain>
    </source>
</reference>
<gene>
    <name evidence="2" type="ORF">PLANPX_2734</name>
</gene>
<dbReference type="Proteomes" id="UP000326837">
    <property type="component" value="Chromosome"/>
</dbReference>
<organism evidence="2 3">
    <name type="scientific">Lacipirellula parvula</name>
    <dbReference type="NCBI Taxonomy" id="2650471"/>
    <lineage>
        <taxon>Bacteria</taxon>
        <taxon>Pseudomonadati</taxon>
        <taxon>Planctomycetota</taxon>
        <taxon>Planctomycetia</taxon>
        <taxon>Pirellulales</taxon>
        <taxon>Lacipirellulaceae</taxon>
        <taxon>Lacipirellula</taxon>
    </lineage>
</organism>
<dbReference type="KEGG" id="lpav:PLANPX_2734"/>
<keyword evidence="3" id="KW-1185">Reference proteome</keyword>
<accession>A0A5K7XAZ9</accession>
<evidence type="ECO:0000256" key="1">
    <source>
        <dbReference type="SAM" id="MobiDB-lite"/>
    </source>
</evidence>
<dbReference type="AlphaFoldDB" id="A0A5K7XAZ9"/>
<name>A0A5K7XAZ9_9BACT</name>
<proteinExistence type="predicted"/>
<dbReference type="EMBL" id="AP021861">
    <property type="protein sequence ID" value="BBO33122.1"/>
    <property type="molecule type" value="Genomic_DNA"/>
</dbReference>